<organism evidence="2 3">
    <name type="scientific">Amycolatopsis vancoresmycina DSM 44592</name>
    <dbReference type="NCBI Taxonomy" id="1292037"/>
    <lineage>
        <taxon>Bacteria</taxon>
        <taxon>Bacillati</taxon>
        <taxon>Actinomycetota</taxon>
        <taxon>Actinomycetes</taxon>
        <taxon>Pseudonocardiales</taxon>
        <taxon>Pseudonocardiaceae</taxon>
        <taxon>Amycolatopsis</taxon>
    </lineage>
</organism>
<keyword evidence="3" id="KW-1185">Reference proteome</keyword>
<feature type="compositionally biased region" description="Acidic residues" evidence="1">
    <location>
        <begin position="175"/>
        <end position="195"/>
    </location>
</feature>
<evidence type="ECO:0000256" key="1">
    <source>
        <dbReference type="SAM" id="MobiDB-lite"/>
    </source>
</evidence>
<feature type="compositionally biased region" description="Basic and acidic residues" evidence="1">
    <location>
        <begin position="164"/>
        <end position="174"/>
    </location>
</feature>
<evidence type="ECO:0000313" key="2">
    <source>
        <dbReference type="EMBL" id="EOD66873.1"/>
    </source>
</evidence>
<gene>
    <name evidence="2" type="ORF">H480_19158</name>
</gene>
<name>R1G600_9PSEU</name>
<dbReference type="EMBL" id="AOUO01000254">
    <property type="protein sequence ID" value="EOD66873.1"/>
    <property type="molecule type" value="Genomic_DNA"/>
</dbReference>
<reference evidence="2 3" key="1">
    <citation type="submission" date="2013-02" db="EMBL/GenBank/DDBJ databases">
        <title>Draft genome sequence of Amycolatopsis vancoresmycina strain DSM 44592T.</title>
        <authorList>
            <person name="Kumar S."/>
            <person name="Kaur N."/>
            <person name="Kaur C."/>
            <person name="Raghava G.P.S."/>
            <person name="Mayilraj S."/>
        </authorList>
    </citation>
    <scope>NUCLEOTIDE SEQUENCE [LARGE SCALE GENOMIC DNA]</scope>
    <source>
        <strain evidence="2 3">DSM 44592</strain>
    </source>
</reference>
<sequence>MGDEIAEWIGGSRADVDQVVAEYGALPECTACGGSGKDDHATAFEAPLAVHFAGPPVEIAGRRRQLCMWCGHVLRDIDLAEGPVAPWVDVWPVGKLVRLEDGVGSVLDQEPGAELPPGCCALPDDEPGEEPPAQAADQPEDLGETGPDEAQETRAAADWPAEPADQRWDERELLENDPGDAIDGGASDEDGDRGA</sequence>
<comment type="caution">
    <text evidence="2">The sequence shown here is derived from an EMBL/GenBank/DDBJ whole genome shotgun (WGS) entry which is preliminary data.</text>
</comment>
<accession>R1G600</accession>
<dbReference type="AlphaFoldDB" id="R1G600"/>
<protein>
    <submittedName>
        <fullName evidence="2">Uncharacterized protein</fullName>
    </submittedName>
</protein>
<dbReference type="OrthoDB" id="9911495at2"/>
<feature type="region of interest" description="Disordered" evidence="1">
    <location>
        <begin position="107"/>
        <end position="195"/>
    </location>
</feature>
<evidence type="ECO:0000313" key="3">
    <source>
        <dbReference type="Proteomes" id="UP000014139"/>
    </source>
</evidence>
<feature type="compositionally biased region" description="Acidic residues" evidence="1">
    <location>
        <begin position="138"/>
        <end position="150"/>
    </location>
</feature>
<dbReference type="PATRIC" id="fig|1292037.4.peg.3651"/>
<proteinExistence type="predicted"/>
<dbReference type="Proteomes" id="UP000014139">
    <property type="component" value="Unassembled WGS sequence"/>
</dbReference>
<dbReference type="RefSeq" id="WP_003087059.1">
    <property type="nucleotide sequence ID" value="NZ_AOUO01000254.1"/>
</dbReference>